<comment type="caution">
    <text evidence="1">The sequence shown here is derived from an EMBL/GenBank/DDBJ whole genome shotgun (WGS) entry which is preliminary data.</text>
</comment>
<sequence>MDAVSQCIVLPTITKVQIISLINLRGLFNVLLIFMKYISYNPHLNLLAIPMDFDL</sequence>
<name>A0A077NL29_XENBV</name>
<protein>
    <submittedName>
        <fullName evidence="1">Uncharacterized protein</fullName>
    </submittedName>
</protein>
<accession>A0A077NL29</accession>
<reference evidence="1" key="1">
    <citation type="submission" date="2013-07" db="EMBL/GenBank/DDBJ databases">
        <title>Sub-species coevolution in mutualistic symbiosis.</title>
        <authorList>
            <person name="Murfin K."/>
            <person name="Klassen J."/>
            <person name="Lee M."/>
            <person name="Forst S."/>
            <person name="Stock P."/>
            <person name="Goodrich-Blair H."/>
        </authorList>
    </citation>
    <scope>NUCLEOTIDE SEQUENCE [LARGE SCALE GENOMIC DNA]</scope>
    <source>
        <strain evidence="1">Feltiae Moldova</strain>
    </source>
</reference>
<dbReference type="AlphaFoldDB" id="A0A077NL29"/>
<dbReference type="Proteomes" id="UP000028487">
    <property type="component" value="Unassembled WGS sequence"/>
</dbReference>
<gene>
    <name evidence="1" type="ORF">XBFM1_360010</name>
</gene>
<evidence type="ECO:0000313" key="1">
    <source>
        <dbReference type="EMBL" id="CDH02772.1"/>
    </source>
</evidence>
<proteinExistence type="predicted"/>
<evidence type="ECO:0000313" key="2">
    <source>
        <dbReference type="Proteomes" id="UP000028487"/>
    </source>
</evidence>
<dbReference type="HOGENOM" id="CLU_3031449_0_0_6"/>
<dbReference type="EMBL" id="CBSV010000206">
    <property type="protein sequence ID" value="CDH02772.1"/>
    <property type="molecule type" value="Genomic_DNA"/>
</dbReference>
<organism evidence="1 2">
    <name type="scientific">Xenorhabdus bovienii str. feltiae Moldova</name>
    <dbReference type="NCBI Taxonomy" id="1398200"/>
    <lineage>
        <taxon>Bacteria</taxon>
        <taxon>Pseudomonadati</taxon>
        <taxon>Pseudomonadota</taxon>
        <taxon>Gammaproteobacteria</taxon>
        <taxon>Enterobacterales</taxon>
        <taxon>Morganellaceae</taxon>
        <taxon>Xenorhabdus</taxon>
    </lineage>
</organism>